<evidence type="ECO:0000313" key="5">
    <source>
        <dbReference type="EMBL" id="QEN01257.1"/>
    </source>
</evidence>
<name>A0A5C1Q161_9BURK</name>
<organism evidence="5 6">
    <name type="scientific">Sphaerotilus sulfidivorans</name>
    <dbReference type="NCBI Taxonomy" id="639200"/>
    <lineage>
        <taxon>Bacteria</taxon>
        <taxon>Pseudomonadati</taxon>
        <taxon>Pseudomonadota</taxon>
        <taxon>Betaproteobacteria</taxon>
        <taxon>Burkholderiales</taxon>
        <taxon>Sphaerotilaceae</taxon>
        <taxon>Sphaerotilus</taxon>
    </lineage>
</organism>
<gene>
    <name evidence="4" type="ORF">ABIC99_000124</name>
    <name evidence="5" type="ORF">EWH46_11035</name>
</gene>
<dbReference type="Pfam" id="PF01370">
    <property type="entry name" value="Epimerase"/>
    <property type="match status" value="1"/>
</dbReference>
<feature type="domain" description="NAD-dependent epimerase/dehydratase" evidence="3">
    <location>
        <begin position="3"/>
        <end position="229"/>
    </location>
</feature>
<dbReference type="PANTHER" id="PTHR10366:SF564">
    <property type="entry name" value="STEROL-4-ALPHA-CARBOXYLATE 3-DEHYDROGENASE, DECARBOXYLATING"/>
    <property type="match status" value="1"/>
</dbReference>
<proteinExistence type="inferred from homology"/>
<keyword evidence="1" id="KW-0560">Oxidoreductase</keyword>
<dbReference type="EMBL" id="JBEPLS010000001">
    <property type="protein sequence ID" value="MET3602348.1"/>
    <property type="molecule type" value="Genomic_DNA"/>
</dbReference>
<evidence type="ECO:0000313" key="4">
    <source>
        <dbReference type="EMBL" id="MET3602348.1"/>
    </source>
</evidence>
<dbReference type="SUPFAM" id="SSF51735">
    <property type="entry name" value="NAD(P)-binding Rossmann-fold domains"/>
    <property type="match status" value="1"/>
</dbReference>
<evidence type="ECO:0000313" key="7">
    <source>
        <dbReference type="Proteomes" id="UP001549111"/>
    </source>
</evidence>
<comment type="similarity">
    <text evidence="2">Belongs to the NAD(P)-dependent epimerase/dehydratase family. Dihydroflavonol-4-reductase subfamily.</text>
</comment>
<protein>
    <submittedName>
        <fullName evidence="5">NAD(P)-dependent oxidoreductase</fullName>
    </submittedName>
    <submittedName>
        <fullName evidence="4">Nucleoside-diphosphate-sugar epimerase</fullName>
    </submittedName>
</protein>
<sequence length="337" mass="36371">MKILLTGAGGFLGKQITRSLLMAGQNDLRLHFRSRAPAGLIESLQQEFPQARLETAGANLIARGSFDAMLEGVDCVIHAAAGMKGAAADMFANTVMGSRNVFEACGRVGTKRIVLISSFAVYKTDAMKPGDTLGEDTPIEPVGVDKGPYGYAKTRQEHMFLDYAKQHGFETVILRPGVIYGPGGGALSPRVGLKAMGLFASLGNGALLPLTYVENCADAVARAAVHAPSGSAFAVVDDQIPTCRQYLDGYLKNVQKMRVVTLPFSAFLWVSGKLVAYNRKSKGQMPAVFTPYVVKSMYTPIRYSNDGLKKIGWTQRVPTPEGLSRTYAWLKAQLPSR</sequence>
<dbReference type="RefSeq" id="WP_149503955.1">
    <property type="nucleotide sequence ID" value="NZ_CP035708.1"/>
</dbReference>
<dbReference type="PANTHER" id="PTHR10366">
    <property type="entry name" value="NAD DEPENDENT EPIMERASE/DEHYDRATASE"/>
    <property type="match status" value="1"/>
</dbReference>
<reference evidence="5 6" key="1">
    <citation type="submission" date="2019-02" db="EMBL/GenBank/DDBJ databases">
        <title>Complete Genome Sequence and Methylome Analysis of Sphaerotilus natans subsp. sulfidivorans D-507.</title>
        <authorList>
            <person name="Fomenkov A."/>
            <person name="Gridneva E."/>
            <person name="Smolyakov D."/>
            <person name="Dubinina G."/>
            <person name="Vincze T."/>
            <person name="Grabovich M."/>
            <person name="Roberts R.J."/>
        </authorList>
    </citation>
    <scope>NUCLEOTIDE SEQUENCE [LARGE SCALE GENOMIC DNA]</scope>
    <source>
        <strain evidence="5 6">D-507</strain>
    </source>
</reference>
<evidence type="ECO:0000259" key="3">
    <source>
        <dbReference type="Pfam" id="PF01370"/>
    </source>
</evidence>
<dbReference type="Gene3D" id="3.40.50.720">
    <property type="entry name" value="NAD(P)-binding Rossmann-like Domain"/>
    <property type="match status" value="1"/>
</dbReference>
<reference evidence="4 7" key="2">
    <citation type="submission" date="2024-06" db="EMBL/GenBank/DDBJ databases">
        <title>Genomic Encyclopedia of Type Strains, Phase IV (KMG-IV): sequencing the most valuable type-strain genomes for metagenomic binning, comparative biology and taxonomic classification.</title>
        <authorList>
            <person name="Goeker M."/>
        </authorList>
    </citation>
    <scope>NUCLEOTIDE SEQUENCE [LARGE SCALE GENOMIC DNA]</scope>
    <source>
        <strain evidence="4 7">D-501</strain>
    </source>
</reference>
<dbReference type="AlphaFoldDB" id="A0A5C1Q161"/>
<evidence type="ECO:0000256" key="1">
    <source>
        <dbReference type="ARBA" id="ARBA00023002"/>
    </source>
</evidence>
<dbReference type="Proteomes" id="UP000323522">
    <property type="component" value="Chromosome"/>
</dbReference>
<dbReference type="OrthoDB" id="9803892at2"/>
<dbReference type="InterPro" id="IPR050425">
    <property type="entry name" value="NAD(P)_dehydrat-like"/>
</dbReference>
<dbReference type="Proteomes" id="UP001549111">
    <property type="component" value="Unassembled WGS sequence"/>
</dbReference>
<accession>A0A5C1Q161</accession>
<dbReference type="EMBL" id="CP035708">
    <property type="protein sequence ID" value="QEN01257.1"/>
    <property type="molecule type" value="Genomic_DNA"/>
</dbReference>
<dbReference type="InterPro" id="IPR001509">
    <property type="entry name" value="Epimerase_deHydtase"/>
</dbReference>
<evidence type="ECO:0000313" key="6">
    <source>
        <dbReference type="Proteomes" id="UP000323522"/>
    </source>
</evidence>
<keyword evidence="7" id="KW-1185">Reference proteome</keyword>
<dbReference type="InterPro" id="IPR036291">
    <property type="entry name" value="NAD(P)-bd_dom_sf"/>
</dbReference>
<evidence type="ECO:0000256" key="2">
    <source>
        <dbReference type="ARBA" id="ARBA00023445"/>
    </source>
</evidence>
<dbReference type="GO" id="GO:0016616">
    <property type="term" value="F:oxidoreductase activity, acting on the CH-OH group of donors, NAD or NADP as acceptor"/>
    <property type="evidence" value="ECO:0007669"/>
    <property type="project" value="TreeGrafter"/>
</dbReference>
<dbReference type="KEGG" id="snn:EWH46_11035"/>